<evidence type="ECO:0000256" key="5">
    <source>
        <dbReference type="ARBA" id="ARBA00022605"/>
    </source>
</evidence>
<reference evidence="11 12" key="1">
    <citation type="submission" date="2018-08" db="EMBL/GenBank/DDBJ databases">
        <title>The metabolism and importance of syntrophic acetate oxidation coupled to methane or sulfide production in haloalkaline environments.</title>
        <authorList>
            <person name="Timmers P.H.A."/>
            <person name="Vavourakis C.D."/>
            <person name="Sorokin D.Y."/>
            <person name="Sinninghe Damste J.S."/>
            <person name="Muyzer G."/>
            <person name="Stams A.J.M."/>
            <person name="Plugge C.M."/>
        </authorList>
    </citation>
    <scope>NUCLEOTIDE SEQUENCE [LARGE SCALE GENOMIC DNA]</scope>
    <source>
        <strain evidence="11">MSAO_Arc3</strain>
    </source>
</reference>
<dbReference type="GO" id="GO:0004834">
    <property type="term" value="F:tryptophan synthase activity"/>
    <property type="evidence" value="ECO:0007669"/>
    <property type="project" value="UniProtKB-EC"/>
</dbReference>
<comment type="subunit">
    <text evidence="3">Tetramer of two alpha and two beta chains.</text>
</comment>
<sequence length="228" mass="24861">SAVETLVEGGADIVELGLPFSDPIADGPTIQEASDRAIRKGMNPDKYFELVKSLSVKVPLICMTYYNIIHKYGIRSFVDSCIEARISGIIVPDLPIEESTELKQCCENNNIDLIHLISPITNDERLKKILNNSSGFLYLISQTGVTGSDSNIDSGLESLIKKIKKYTDTPVAVGFGISNLSQVRNIISYGADGVIAGSVFVKTIASGKNMEHELLQIAKELKMGTRHD</sequence>
<dbReference type="Pfam" id="PF00290">
    <property type="entry name" value="Trp_syntA"/>
    <property type="match status" value="1"/>
</dbReference>
<dbReference type="InterPro" id="IPR018204">
    <property type="entry name" value="Trp_synthase_alpha_AS"/>
</dbReference>
<keyword evidence="8 11" id="KW-0456">Lyase</keyword>
<keyword evidence="5" id="KW-0028">Amino-acid biosynthesis</keyword>
<evidence type="ECO:0000256" key="4">
    <source>
        <dbReference type="ARBA" id="ARBA00012043"/>
    </source>
</evidence>
<dbReference type="Gene3D" id="3.20.20.70">
    <property type="entry name" value="Aldolase class I"/>
    <property type="match status" value="1"/>
</dbReference>
<dbReference type="InterPro" id="IPR002028">
    <property type="entry name" value="Trp_synthase_suA"/>
</dbReference>
<proteinExistence type="inferred from homology"/>
<gene>
    <name evidence="11" type="ORF">D5R95_05400</name>
</gene>
<accession>A0A3R7VTD9</accession>
<dbReference type="NCBIfam" id="TIGR00262">
    <property type="entry name" value="trpA"/>
    <property type="match status" value="1"/>
</dbReference>
<dbReference type="SUPFAM" id="SSF51366">
    <property type="entry name" value="Ribulose-phoshate binding barrel"/>
    <property type="match status" value="1"/>
</dbReference>
<organism evidence="11 12">
    <name type="scientific">Methanosalsum natronophilum</name>
    <dbReference type="NCBI Taxonomy" id="768733"/>
    <lineage>
        <taxon>Archaea</taxon>
        <taxon>Methanobacteriati</taxon>
        <taxon>Methanobacteriota</taxon>
        <taxon>Stenosarchaea group</taxon>
        <taxon>Methanomicrobia</taxon>
        <taxon>Methanosarcinales</taxon>
        <taxon>Methanosarcinaceae</taxon>
        <taxon>Methanosalsum</taxon>
    </lineage>
</organism>
<evidence type="ECO:0000256" key="3">
    <source>
        <dbReference type="ARBA" id="ARBA00011270"/>
    </source>
</evidence>
<protein>
    <recommendedName>
        <fullName evidence="4">tryptophan synthase</fullName>
        <ecNumber evidence="4">4.2.1.20</ecNumber>
    </recommendedName>
</protein>
<dbReference type="EC" id="4.2.1.20" evidence="4"/>
<dbReference type="GO" id="GO:0005829">
    <property type="term" value="C:cytosol"/>
    <property type="evidence" value="ECO:0007669"/>
    <property type="project" value="TreeGrafter"/>
</dbReference>
<dbReference type="PANTHER" id="PTHR43406:SF1">
    <property type="entry name" value="TRYPTOPHAN SYNTHASE ALPHA CHAIN, CHLOROPLASTIC"/>
    <property type="match status" value="1"/>
</dbReference>
<evidence type="ECO:0000256" key="8">
    <source>
        <dbReference type="ARBA" id="ARBA00023239"/>
    </source>
</evidence>
<comment type="catalytic activity">
    <reaction evidence="9">
        <text>(1S,2R)-1-C-(indol-3-yl)glycerol 3-phosphate + L-serine = D-glyceraldehyde 3-phosphate + L-tryptophan + H2O</text>
        <dbReference type="Rhea" id="RHEA:10532"/>
        <dbReference type="ChEBI" id="CHEBI:15377"/>
        <dbReference type="ChEBI" id="CHEBI:33384"/>
        <dbReference type="ChEBI" id="CHEBI:57912"/>
        <dbReference type="ChEBI" id="CHEBI:58866"/>
        <dbReference type="ChEBI" id="CHEBI:59776"/>
        <dbReference type="EC" id="4.2.1.20"/>
    </reaction>
</comment>
<evidence type="ECO:0000256" key="7">
    <source>
        <dbReference type="ARBA" id="ARBA00023141"/>
    </source>
</evidence>
<keyword evidence="6" id="KW-0822">Tryptophan biosynthesis</keyword>
<keyword evidence="7" id="KW-0057">Aromatic amino acid biosynthesis</keyword>
<dbReference type="PANTHER" id="PTHR43406">
    <property type="entry name" value="TRYPTOPHAN SYNTHASE, ALPHA CHAIN"/>
    <property type="match status" value="1"/>
</dbReference>
<feature type="non-terminal residue" evidence="11">
    <location>
        <position position="1"/>
    </location>
</feature>
<comment type="pathway">
    <text evidence="2">Amino-acid biosynthesis; L-tryptophan biosynthesis; L-tryptophan from chorismate: step 5/5.</text>
</comment>
<dbReference type="CDD" id="cd04724">
    <property type="entry name" value="Tryptophan_synthase_alpha"/>
    <property type="match status" value="1"/>
</dbReference>
<dbReference type="AlphaFoldDB" id="A0A3R7VTD9"/>
<evidence type="ECO:0000313" key="11">
    <source>
        <dbReference type="EMBL" id="RQD85160.1"/>
    </source>
</evidence>
<comment type="similarity">
    <text evidence="10">Belongs to the TrpA family.</text>
</comment>
<name>A0A3R7VTD9_9EURY</name>
<evidence type="ECO:0000313" key="12">
    <source>
        <dbReference type="Proteomes" id="UP000284763"/>
    </source>
</evidence>
<comment type="function">
    <text evidence="1">The alpha subunit is responsible for the aldol cleavage of indoleglycerol phosphate to indole and glyceraldehyde 3-phosphate.</text>
</comment>
<dbReference type="UniPathway" id="UPA00035">
    <property type="reaction ID" value="UER00044"/>
</dbReference>
<dbReference type="Proteomes" id="UP000284763">
    <property type="component" value="Unassembled WGS sequence"/>
</dbReference>
<evidence type="ECO:0000256" key="2">
    <source>
        <dbReference type="ARBA" id="ARBA00004733"/>
    </source>
</evidence>
<evidence type="ECO:0000256" key="1">
    <source>
        <dbReference type="ARBA" id="ARBA00003365"/>
    </source>
</evidence>
<dbReference type="InterPro" id="IPR013785">
    <property type="entry name" value="Aldolase_TIM"/>
</dbReference>
<dbReference type="InterPro" id="IPR011060">
    <property type="entry name" value="RibuloseP-bd_barrel"/>
</dbReference>
<dbReference type="HAMAP" id="MF_00131">
    <property type="entry name" value="Trp_synth_alpha"/>
    <property type="match status" value="1"/>
</dbReference>
<dbReference type="EMBL" id="QZAB01000339">
    <property type="protein sequence ID" value="RQD85160.1"/>
    <property type="molecule type" value="Genomic_DNA"/>
</dbReference>
<evidence type="ECO:0000256" key="6">
    <source>
        <dbReference type="ARBA" id="ARBA00022822"/>
    </source>
</evidence>
<dbReference type="FunFam" id="3.20.20.70:FF:000037">
    <property type="entry name" value="Tryptophan synthase alpha chain"/>
    <property type="match status" value="1"/>
</dbReference>
<comment type="caution">
    <text evidence="11">The sequence shown here is derived from an EMBL/GenBank/DDBJ whole genome shotgun (WGS) entry which is preliminary data.</text>
</comment>
<evidence type="ECO:0000256" key="9">
    <source>
        <dbReference type="ARBA" id="ARBA00049047"/>
    </source>
</evidence>
<evidence type="ECO:0000256" key="10">
    <source>
        <dbReference type="RuleBase" id="RU003662"/>
    </source>
</evidence>
<dbReference type="PROSITE" id="PS00167">
    <property type="entry name" value="TRP_SYNTHASE_ALPHA"/>
    <property type="match status" value="1"/>
</dbReference>